<dbReference type="InterPro" id="IPR015168">
    <property type="entry name" value="SsuA/THI5"/>
</dbReference>
<name>A0A5N7MBS1_9HYPH</name>
<dbReference type="Proteomes" id="UP000403266">
    <property type="component" value="Unassembled WGS sequence"/>
</dbReference>
<evidence type="ECO:0000259" key="2">
    <source>
        <dbReference type="Pfam" id="PF09084"/>
    </source>
</evidence>
<dbReference type="EMBL" id="VOSK01000006">
    <property type="protein sequence ID" value="MPR24372.1"/>
    <property type="molecule type" value="Genomic_DNA"/>
</dbReference>
<reference evidence="3 4" key="1">
    <citation type="journal article" date="2019" name="Syst. Appl. Microbiol.">
        <title>Microvirga tunisiensis sp. nov., a root nodule symbiotic bacterium isolated from Lupinus micranthus and L. luteus grown in Northern Tunisia.</title>
        <authorList>
            <person name="Msaddak A."/>
            <person name="Rejili M."/>
            <person name="Duran D."/>
            <person name="Mars M."/>
            <person name="Palacios J.M."/>
            <person name="Ruiz-Argueso T."/>
            <person name="Rey L."/>
            <person name="Imperial J."/>
        </authorList>
    </citation>
    <scope>NUCLEOTIDE SEQUENCE [LARGE SCALE GENOMIC DNA]</scope>
    <source>
        <strain evidence="3 4">Lmie10</strain>
    </source>
</reference>
<comment type="caution">
    <text evidence="3">The sequence shown here is derived from an EMBL/GenBank/DDBJ whole genome shotgun (WGS) entry which is preliminary data.</text>
</comment>
<accession>A0A5N7MBS1</accession>
<proteinExistence type="predicted"/>
<organism evidence="3 4">
    <name type="scientific">Microvirga tunisiensis</name>
    <dbReference type="NCBI Taxonomy" id="2108360"/>
    <lineage>
        <taxon>Bacteria</taxon>
        <taxon>Pseudomonadati</taxon>
        <taxon>Pseudomonadota</taxon>
        <taxon>Alphaproteobacteria</taxon>
        <taxon>Hyphomicrobiales</taxon>
        <taxon>Methylobacteriaceae</taxon>
        <taxon>Microvirga</taxon>
    </lineage>
</organism>
<dbReference type="Gene3D" id="3.40.190.10">
    <property type="entry name" value="Periplasmic binding protein-like II"/>
    <property type="match status" value="2"/>
</dbReference>
<dbReference type="OrthoDB" id="5348911at2"/>
<dbReference type="PANTHER" id="PTHR31528:SF15">
    <property type="entry name" value="RIBOFLAVIN-BINDING PROTEIN RIBY"/>
    <property type="match status" value="1"/>
</dbReference>
<evidence type="ECO:0000256" key="1">
    <source>
        <dbReference type="SAM" id="SignalP"/>
    </source>
</evidence>
<evidence type="ECO:0000313" key="3">
    <source>
        <dbReference type="EMBL" id="MPR24372.1"/>
    </source>
</evidence>
<feature type="domain" description="SsuA/THI5-like" evidence="2">
    <location>
        <begin position="42"/>
        <end position="254"/>
    </location>
</feature>
<gene>
    <name evidence="3" type="ORF">FS320_03790</name>
</gene>
<evidence type="ECO:0000313" key="4">
    <source>
        <dbReference type="Proteomes" id="UP000403266"/>
    </source>
</evidence>
<feature type="signal peptide" evidence="1">
    <location>
        <begin position="1"/>
        <end position="27"/>
    </location>
</feature>
<dbReference type="RefSeq" id="WP_152709431.1">
    <property type="nucleotide sequence ID" value="NZ_VOSJ01000005.1"/>
</dbReference>
<dbReference type="Pfam" id="PF09084">
    <property type="entry name" value="NMT1"/>
    <property type="match status" value="1"/>
</dbReference>
<keyword evidence="1" id="KW-0732">Signal</keyword>
<feature type="chain" id="PRO_5030135256" evidence="1">
    <location>
        <begin position="28"/>
        <end position="336"/>
    </location>
</feature>
<dbReference type="PANTHER" id="PTHR31528">
    <property type="entry name" value="4-AMINO-5-HYDROXYMETHYL-2-METHYLPYRIMIDINE PHOSPHATE SYNTHASE THI11-RELATED"/>
    <property type="match status" value="1"/>
</dbReference>
<dbReference type="InterPro" id="IPR027939">
    <property type="entry name" value="NMT1/THI5"/>
</dbReference>
<dbReference type="SUPFAM" id="SSF53850">
    <property type="entry name" value="Periplasmic binding protein-like II"/>
    <property type="match status" value="1"/>
</dbReference>
<dbReference type="GO" id="GO:0009228">
    <property type="term" value="P:thiamine biosynthetic process"/>
    <property type="evidence" value="ECO:0007669"/>
    <property type="project" value="InterPro"/>
</dbReference>
<sequence length="336" mass="36389">MKKRTFLKATLFAATALMPFVSLPVQAADKVVLMLNWYVYGEHAPFFYGKEKGLYAAEGIDLEIQEGRGSAVTVQAVAAKTVDFAYADVPTMIRAAVKGAPVTSPGVLLQKNPMSVMGFSDKNIRKAEDLRGKTVATTPGDSMSQIWPLFLKKAGLKESEMRIVSGDAQTKLNAVINGQADVLLGYVMDQSMKIKDATGKNVTPVMFADYGVNLVSSGIIAHKDTLKEKADLVRRFMSATTKAIEGAEKAPAEATQAVLKALPKAGKPDTLQEGFELTIPLYRTEETKGQRPFNVSDANMAETVNLLIEYGGLDPAAKNDPKAFYTRDFLPKAPSQ</sequence>
<keyword evidence="4" id="KW-1185">Reference proteome</keyword>
<protein>
    <submittedName>
        <fullName evidence="3">ABC transporter substrate-binding protein</fullName>
    </submittedName>
</protein>
<dbReference type="AlphaFoldDB" id="A0A5N7MBS1"/>